<dbReference type="GO" id="GO:0071949">
    <property type="term" value="F:FAD binding"/>
    <property type="evidence" value="ECO:0007669"/>
    <property type="project" value="TreeGrafter"/>
</dbReference>
<comment type="similarity">
    <text evidence="1">Belongs to the DNA photolyase class-1 family.</text>
</comment>
<dbReference type="InterPro" id="IPR005101">
    <property type="entry name" value="Cryptochr/Photolyase_FAD-bd"/>
</dbReference>
<dbReference type="GO" id="GO:0000719">
    <property type="term" value="P:photoreactive repair"/>
    <property type="evidence" value="ECO:0007669"/>
    <property type="project" value="TreeGrafter"/>
</dbReference>
<feature type="binding site" evidence="4">
    <location>
        <begin position="359"/>
        <end position="361"/>
    </location>
    <ligand>
        <name>FAD</name>
        <dbReference type="ChEBI" id="CHEBI:57692"/>
    </ligand>
</feature>
<dbReference type="GO" id="GO:0003904">
    <property type="term" value="F:deoxyribodipyrimidine photo-lyase activity"/>
    <property type="evidence" value="ECO:0007669"/>
    <property type="project" value="TreeGrafter"/>
</dbReference>
<evidence type="ECO:0000313" key="7">
    <source>
        <dbReference type="Proteomes" id="UP000015354"/>
    </source>
</evidence>
<dbReference type="Gene3D" id="1.10.579.10">
    <property type="entry name" value="DNA Cyclobutane Dipyrimidine Photolyase, subunit A, domain 3"/>
    <property type="match status" value="1"/>
</dbReference>
<protein>
    <submittedName>
        <fullName evidence="6">DNA photolyase</fullName>
    </submittedName>
</protein>
<keyword evidence="6" id="KW-0456">Lyase</keyword>
<dbReference type="GO" id="GO:0003677">
    <property type="term" value="F:DNA binding"/>
    <property type="evidence" value="ECO:0007669"/>
    <property type="project" value="TreeGrafter"/>
</dbReference>
<dbReference type="SUPFAM" id="SSF48173">
    <property type="entry name" value="Cryptochrome/photolyase FAD-binding domain"/>
    <property type="match status" value="1"/>
</dbReference>
<dbReference type="AlphaFoldDB" id="S9U9F0"/>
<evidence type="ECO:0000313" key="6">
    <source>
        <dbReference type="EMBL" id="EPY25543.1"/>
    </source>
</evidence>
<dbReference type="PANTHER" id="PTHR11455:SF22">
    <property type="entry name" value="CRYPTOCHROME DASH"/>
    <property type="match status" value="1"/>
</dbReference>
<dbReference type="EMBL" id="ATMH01006700">
    <property type="protein sequence ID" value="EPY25543.1"/>
    <property type="molecule type" value="Genomic_DNA"/>
</dbReference>
<feature type="binding site" evidence="4">
    <location>
        <position position="252"/>
    </location>
    <ligand>
        <name>FAD</name>
        <dbReference type="ChEBI" id="CHEBI:57692"/>
    </ligand>
</feature>
<accession>S9U9F0</accession>
<dbReference type="Proteomes" id="UP000015354">
    <property type="component" value="Unassembled WGS sequence"/>
</dbReference>
<dbReference type="InterPro" id="IPR036134">
    <property type="entry name" value="Crypto/Photolyase_FAD-like_sf"/>
</dbReference>
<keyword evidence="2 4" id="KW-0285">Flavoprotein</keyword>
<dbReference type="InterPro" id="IPR002081">
    <property type="entry name" value="Cryptochrome/DNA_photolyase_1"/>
</dbReference>
<proteinExistence type="inferred from homology"/>
<feature type="binding site" evidence="4">
    <location>
        <position position="199"/>
    </location>
    <ligand>
        <name>FAD</name>
        <dbReference type="ChEBI" id="CHEBI:57692"/>
    </ligand>
</feature>
<evidence type="ECO:0000256" key="3">
    <source>
        <dbReference type="ARBA" id="ARBA00022827"/>
    </source>
</evidence>
<feature type="domain" description="Cryptochrome/DNA photolyase FAD-binding" evidence="5">
    <location>
        <begin position="295"/>
        <end position="442"/>
    </location>
</feature>
<keyword evidence="3 4" id="KW-0274">FAD</keyword>
<comment type="cofactor">
    <cofactor evidence="4">
        <name>FAD</name>
        <dbReference type="ChEBI" id="CHEBI:57692"/>
    </cofactor>
    <text evidence="4">Binds 1 FAD per subunit.</text>
</comment>
<dbReference type="Gene3D" id="1.25.40.80">
    <property type="match status" value="1"/>
</dbReference>
<gene>
    <name evidence="6" type="ORF">STCU_06700</name>
</gene>
<comment type="caution">
    <text evidence="6">The sequence shown here is derived from an EMBL/GenBank/DDBJ whole genome shotgun (WGS) entry which is preliminary data.</text>
</comment>
<evidence type="ECO:0000256" key="2">
    <source>
        <dbReference type="ARBA" id="ARBA00022630"/>
    </source>
</evidence>
<dbReference type="PANTHER" id="PTHR11455">
    <property type="entry name" value="CRYPTOCHROME"/>
    <property type="match status" value="1"/>
</dbReference>
<name>S9U9F0_9TRYP</name>
<dbReference type="Pfam" id="PF03441">
    <property type="entry name" value="FAD_binding_7"/>
    <property type="match status" value="1"/>
</dbReference>
<evidence type="ECO:0000256" key="4">
    <source>
        <dbReference type="PIRSR" id="PIRSR602081-1"/>
    </source>
</evidence>
<sequence length="560" mass="61784">MTTQYAPHERRVQEAAVAALRAGAWVHRETVQLRLAGAAAPDDVGGEVLAQVIAHDADGGAATPPAVHTVWQTTLLHLDDLPTPVAAMKEGERWYHDDVTVAPVRPTAPYDAAIARAVDLPRWTALLPSVAEAAGRAPTPVVRGTLPTLAQLGYGDIVPCFQFTEVIATESSHPAGEVAALARVDEWLAQGGATSLLRYGRPRRTNTKLYSHKLSRLSPYLSTGSLSPRALYERLRDYAAAHARDGFAQMQYREALLRLSRRDYWHWMGLRYGDRLFFRYGPHPEETDGIADYRHDVKIVQRWAAALTGIPFADAAMRELTGTGFVADAGRQALAWLLTRGYGQDWRLAAEWFERCSLDYDPFVCYGLTAYCGELLHDDFGEPVRNVHYLAHQHDQTGIYIKRWLPQLSRVPPVYIHRPHVLTPRMQAMHTVRLGHHYPYPVKLWDGAQDTLGSQQLRAYFPGAPQRWRGPGCGEALRHGRAVLQPEELSAAVAPAAVARQGWARAYLPAATLDALALAEGDDGDEAELELLLRQFATQKSQPRAAAAQVAAGAAGEAHK</sequence>
<keyword evidence="7" id="KW-1185">Reference proteome</keyword>
<dbReference type="OrthoDB" id="435881at2759"/>
<evidence type="ECO:0000256" key="1">
    <source>
        <dbReference type="ARBA" id="ARBA00005862"/>
    </source>
</evidence>
<reference evidence="6 7" key="1">
    <citation type="journal article" date="2013" name="PLoS ONE">
        <title>Predicting the Proteins of Angomonas deanei, Strigomonas culicis and Their Respective Endosymbionts Reveals New Aspects of the Trypanosomatidae Family.</title>
        <authorList>
            <person name="Motta M.C."/>
            <person name="Martins A.C."/>
            <person name="de Souza S.S."/>
            <person name="Catta-Preta C.M."/>
            <person name="Silva R."/>
            <person name="Klein C.C."/>
            <person name="de Almeida L.G."/>
            <person name="de Lima Cunha O."/>
            <person name="Ciapina L.P."/>
            <person name="Brocchi M."/>
            <person name="Colabardini A.C."/>
            <person name="de Araujo Lima B."/>
            <person name="Machado C.R."/>
            <person name="de Almeida Soares C.M."/>
            <person name="Probst C.M."/>
            <person name="de Menezes C.B."/>
            <person name="Thompson C.E."/>
            <person name="Bartholomeu D.C."/>
            <person name="Gradia D.F."/>
            <person name="Pavoni D.P."/>
            <person name="Grisard E.C."/>
            <person name="Fantinatti-Garboggini F."/>
            <person name="Marchini F.K."/>
            <person name="Rodrigues-Luiz G.F."/>
            <person name="Wagner G."/>
            <person name="Goldman G.H."/>
            <person name="Fietto J.L."/>
            <person name="Elias M.C."/>
            <person name="Goldman M.H."/>
            <person name="Sagot M.F."/>
            <person name="Pereira M."/>
            <person name="Stoco P.H."/>
            <person name="de Mendonca-Neto R.P."/>
            <person name="Teixeira S.M."/>
            <person name="Maciel T.E."/>
            <person name="de Oliveira Mendes T.A."/>
            <person name="Urmenyi T.P."/>
            <person name="de Souza W."/>
            <person name="Schenkman S."/>
            <person name="de Vasconcelos A.T."/>
        </authorList>
    </citation>
    <scope>NUCLEOTIDE SEQUENCE [LARGE SCALE GENOMIC DNA]</scope>
</reference>
<organism evidence="6 7">
    <name type="scientific">Strigomonas culicis</name>
    <dbReference type="NCBI Taxonomy" id="28005"/>
    <lineage>
        <taxon>Eukaryota</taxon>
        <taxon>Discoba</taxon>
        <taxon>Euglenozoa</taxon>
        <taxon>Kinetoplastea</taxon>
        <taxon>Metakinetoplastina</taxon>
        <taxon>Trypanosomatida</taxon>
        <taxon>Trypanosomatidae</taxon>
        <taxon>Strigomonadinae</taxon>
        <taxon>Strigomonas</taxon>
    </lineage>
</organism>
<evidence type="ECO:0000259" key="5">
    <source>
        <dbReference type="Pfam" id="PF03441"/>
    </source>
</evidence>